<gene>
    <name evidence="1" type="ORF">NDI76_19505</name>
</gene>
<reference evidence="1 2" key="1">
    <citation type="submission" date="2022-06" db="EMBL/GenBank/DDBJ databases">
        <title>Halogeometricum sp. a new haloarchaeum isolate from saline soil.</title>
        <authorList>
            <person name="Strakova D."/>
            <person name="Galisteo C."/>
            <person name="Sanchez-Porro C."/>
            <person name="Ventosa A."/>
        </authorList>
    </citation>
    <scope>NUCLEOTIDE SEQUENCE [LARGE SCALE GENOMIC DNA]</scope>
    <source>
        <strain evidence="1 2">S1BR25-6</strain>
    </source>
</reference>
<keyword evidence="2" id="KW-1185">Reference proteome</keyword>
<dbReference type="Proteomes" id="UP001257060">
    <property type="component" value="Unassembled WGS sequence"/>
</dbReference>
<organism evidence="1 2">
    <name type="scientific">Halogeometricum salsisoli</name>
    <dbReference type="NCBI Taxonomy" id="2950536"/>
    <lineage>
        <taxon>Archaea</taxon>
        <taxon>Methanobacteriati</taxon>
        <taxon>Methanobacteriota</taxon>
        <taxon>Stenosarchaea group</taxon>
        <taxon>Halobacteria</taxon>
        <taxon>Halobacteriales</taxon>
        <taxon>Haloferacaceae</taxon>
        <taxon>Halogeometricum</taxon>
    </lineage>
</organism>
<comment type="caution">
    <text evidence="1">The sequence shown here is derived from an EMBL/GenBank/DDBJ whole genome shotgun (WGS) entry which is preliminary data.</text>
</comment>
<dbReference type="RefSeq" id="WP_310925858.1">
    <property type="nucleotide sequence ID" value="NZ_JAMQOP010000005.1"/>
</dbReference>
<evidence type="ECO:0000313" key="1">
    <source>
        <dbReference type="EMBL" id="MDS0300937.1"/>
    </source>
</evidence>
<protein>
    <recommendedName>
        <fullName evidence="3">Restriction endonuclease</fullName>
    </recommendedName>
</protein>
<sequence length="521" mass="59779">MSNGDIRAPEPEQIVKECAEYLTSYLGDVTNTEGWIRNLDPKVNIRGLDDVLSYHFLRTGMWEPRTAKRREEFAIPIEQTAGLRDRYGEPVGVLDFISLLPARLRSLDPAVTQRVEITDGAVRGHIDWRETVQYRYRTGDIGSQKFACRVREKTPYSTRNRVLFAVLSTIQAIYTDFKRNVVGDSKWPTWFEGWGPEGEYRQELDRILNNPHFEAVDFQAVSVTDREITEVKADRDRLYREAAALLEYYRGLGSDWFDEHEEYAASLLSLDLFHPTEENEKGSDVYELYWIFKLLDQVEQVENQLEPFTGGTNDDYRGELLARWEHDSAEYLLFNDWEGKYPYGDSGDLRDLLSFQEPGYPSPTSPSTDEFGASAPTRVGYVHQHQRWMRDEAFSQASESGRMTPDIVLLELDAAADDPTLIRLFVGEVKYSVVLVHDDFEPQVIKGTKRILEYGAYARPGEDIELARDGQREYVGSTPDPLRSPELGLGLFVGHANIIREHDLPGIQIKGWEDDADHPFE</sequence>
<dbReference type="EMBL" id="JAMQOP010000005">
    <property type="protein sequence ID" value="MDS0300937.1"/>
    <property type="molecule type" value="Genomic_DNA"/>
</dbReference>
<evidence type="ECO:0008006" key="3">
    <source>
        <dbReference type="Google" id="ProtNLM"/>
    </source>
</evidence>
<name>A0ABU2GJE4_9EURY</name>
<accession>A0ABU2GJE4</accession>
<evidence type="ECO:0000313" key="2">
    <source>
        <dbReference type="Proteomes" id="UP001257060"/>
    </source>
</evidence>
<proteinExistence type="predicted"/>